<dbReference type="SMART" id="SM00387">
    <property type="entry name" value="HATPase_c"/>
    <property type="match status" value="1"/>
</dbReference>
<evidence type="ECO:0000256" key="8">
    <source>
        <dbReference type="PROSITE-ProRule" id="PRU00169"/>
    </source>
</evidence>
<dbReference type="GO" id="GO:0000155">
    <property type="term" value="F:phosphorelay sensor kinase activity"/>
    <property type="evidence" value="ECO:0007669"/>
    <property type="project" value="InterPro"/>
</dbReference>
<dbReference type="InterPro" id="IPR036097">
    <property type="entry name" value="HisK_dim/P_sf"/>
</dbReference>
<keyword evidence="3 8" id="KW-0597">Phosphoprotein</keyword>
<dbReference type="InterPro" id="IPR003594">
    <property type="entry name" value="HATPase_dom"/>
</dbReference>
<dbReference type="GO" id="GO:0005886">
    <property type="term" value="C:plasma membrane"/>
    <property type="evidence" value="ECO:0007669"/>
    <property type="project" value="TreeGrafter"/>
</dbReference>
<organism evidence="13 14">
    <name type="scientific">Eiseniibacteriota bacterium</name>
    <dbReference type="NCBI Taxonomy" id="2212470"/>
    <lineage>
        <taxon>Bacteria</taxon>
        <taxon>Candidatus Eiseniibacteriota</taxon>
    </lineage>
</organism>
<evidence type="ECO:0000256" key="4">
    <source>
        <dbReference type="ARBA" id="ARBA00022679"/>
    </source>
</evidence>
<sequence>MSDRIEPGKHHESKPRILIVDDEENIVQIIQDFFEDRPYIVETAEDGEAALGKLRERVYDLVLTDINLPGIDGLEVLAAAKESDPEVVVVIMTGYASIRNSIQALKRGAFDYITKPFDLFDIDNIVSRGLQSRSLVLENQRLVRDLQNANTELKRHEEILTEEVKSATHQLQTLYDVSRDVNATLDVNETLNFIVAKSATLTGASQGLLFRAEENTQSLVAQVGHGAAADLVGNAEARPNKGIHKEAIANLQPVRLFRENPADWGESYFEELGIQSLLIIPLVHKGKLVGLLDVMDKDGEFDESDEEILVAFASQAAMALTNAELFQHIRELDRLKSDFVAVVSHEVRTPLTSIQGSLELVMEHGEFGTQNKIRELISICQTNVERLRVLIGDILDFSKIERDRLPLDFESINVMDIVNQTVTAMSQIAAAREVALDLQVSPGLPLIQADRVRVGQVLTNLLDNAMKFSPAQSKISIQIEPYMDGGVHCVVVDQGPGIHAKDLGKLFQKFTQIDSSLTRRQGGLGLGLVISKTIVEGHGGRIWVESEPGKGSRFQFVLPSDPPRANGQSPIETAEAA</sequence>
<dbReference type="FunFam" id="3.30.565.10:FF:000006">
    <property type="entry name" value="Sensor histidine kinase WalK"/>
    <property type="match status" value="1"/>
</dbReference>
<evidence type="ECO:0000256" key="5">
    <source>
        <dbReference type="ARBA" id="ARBA00022777"/>
    </source>
</evidence>
<protein>
    <recommendedName>
        <fullName evidence="2">histidine kinase</fullName>
        <ecNumber evidence="2">2.7.13.3</ecNumber>
    </recommendedName>
</protein>
<dbReference type="SUPFAM" id="SSF52172">
    <property type="entry name" value="CheY-like"/>
    <property type="match status" value="1"/>
</dbReference>
<keyword evidence="4" id="KW-0808">Transferase</keyword>
<dbReference type="Pfam" id="PF02518">
    <property type="entry name" value="HATPase_c"/>
    <property type="match status" value="1"/>
</dbReference>
<dbReference type="Pfam" id="PF00512">
    <property type="entry name" value="HisKA"/>
    <property type="match status" value="1"/>
</dbReference>
<dbReference type="InterPro" id="IPR011006">
    <property type="entry name" value="CheY-like_superfamily"/>
</dbReference>
<evidence type="ECO:0000256" key="3">
    <source>
        <dbReference type="ARBA" id="ARBA00022553"/>
    </source>
</evidence>
<dbReference type="Pfam" id="PF13185">
    <property type="entry name" value="GAF_2"/>
    <property type="match status" value="1"/>
</dbReference>
<evidence type="ECO:0000313" key="13">
    <source>
        <dbReference type="EMBL" id="NNF05690.1"/>
    </source>
</evidence>
<dbReference type="InterPro" id="IPR003661">
    <property type="entry name" value="HisK_dim/P_dom"/>
</dbReference>
<dbReference type="CDD" id="cd16922">
    <property type="entry name" value="HATPase_EvgS-ArcB-TorS-like"/>
    <property type="match status" value="1"/>
</dbReference>
<dbReference type="PANTHER" id="PTHR43047">
    <property type="entry name" value="TWO-COMPONENT HISTIDINE PROTEIN KINASE"/>
    <property type="match status" value="1"/>
</dbReference>
<dbReference type="Pfam" id="PF00072">
    <property type="entry name" value="Response_reg"/>
    <property type="match status" value="1"/>
</dbReference>
<dbReference type="InterPro" id="IPR029016">
    <property type="entry name" value="GAF-like_dom_sf"/>
</dbReference>
<feature type="region of interest" description="Disordered" evidence="10">
    <location>
        <begin position="557"/>
        <end position="577"/>
    </location>
</feature>
<evidence type="ECO:0000313" key="14">
    <source>
        <dbReference type="Proteomes" id="UP000547674"/>
    </source>
</evidence>
<dbReference type="CDD" id="cd00082">
    <property type="entry name" value="HisKA"/>
    <property type="match status" value="1"/>
</dbReference>
<keyword evidence="9" id="KW-0175">Coiled coil</keyword>
<name>A0A7Y2H177_UNCEI</name>
<dbReference type="EMBL" id="JABDJR010000107">
    <property type="protein sequence ID" value="NNF05690.1"/>
    <property type="molecule type" value="Genomic_DNA"/>
</dbReference>
<dbReference type="Gene3D" id="3.30.450.40">
    <property type="match status" value="1"/>
</dbReference>
<dbReference type="GO" id="GO:0009927">
    <property type="term" value="F:histidine phosphotransfer kinase activity"/>
    <property type="evidence" value="ECO:0007669"/>
    <property type="project" value="TreeGrafter"/>
</dbReference>
<dbReference type="InterPro" id="IPR005467">
    <property type="entry name" value="His_kinase_dom"/>
</dbReference>
<feature type="domain" description="Histidine kinase" evidence="11">
    <location>
        <begin position="342"/>
        <end position="562"/>
    </location>
</feature>
<evidence type="ECO:0000256" key="7">
    <source>
        <dbReference type="ARBA" id="ARBA00023136"/>
    </source>
</evidence>
<keyword evidence="6" id="KW-0902">Two-component regulatory system</keyword>
<dbReference type="SUPFAM" id="SSF55781">
    <property type="entry name" value="GAF domain-like"/>
    <property type="match status" value="1"/>
</dbReference>
<comment type="catalytic activity">
    <reaction evidence="1">
        <text>ATP + protein L-histidine = ADP + protein N-phospho-L-histidine.</text>
        <dbReference type="EC" id="2.7.13.3"/>
    </reaction>
</comment>
<evidence type="ECO:0000256" key="6">
    <source>
        <dbReference type="ARBA" id="ARBA00023012"/>
    </source>
</evidence>
<feature type="modified residue" description="4-aspartylphosphate" evidence="8">
    <location>
        <position position="65"/>
    </location>
</feature>
<evidence type="ECO:0000256" key="10">
    <source>
        <dbReference type="SAM" id="MobiDB-lite"/>
    </source>
</evidence>
<evidence type="ECO:0000256" key="1">
    <source>
        <dbReference type="ARBA" id="ARBA00000085"/>
    </source>
</evidence>
<dbReference type="Gene3D" id="1.10.287.130">
    <property type="match status" value="1"/>
</dbReference>
<dbReference type="Proteomes" id="UP000547674">
    <property type="component" value="Unassembled WGS sequence"/>
</dbReference>
<dbReference type="SUPFAM" id="SSF47384">
    <property type="entry name" value="Homodimeric domain of signal transducing histidine kinase"/>
    <property type="match status" value="1"/>
</dbReference>
<feature type="coiled-coil region" evidence="9">
    <location>
        <begin position="139"/>
        <end position="166"/>
    </location>
</feature>
<dbReference type="SMART" id="SM00065">
    <property type="entry name" value="GAF"/>
    <property type="match status" value="1"/>
</dbReference>
<dbReference type="SMART" id="SM00388">
    <property type="entry name" value="HisKA"/>
    <property type="match status" value="1"/>
</dbReference>
<keyword evidence="7" id="KW-0472">Membrane</keyword>
<evidence type="ECO:0000259" key="11">
    <source>
        <dbReference type="PROSITE" id="PS50109"/>
    </source>
</evidence>
<accession>A0A7Y2H177</accession>
<proteinExistence type="predicted"/>
<dbReference type="InterPro" id="IPR003018">
    <property type="entry name" value="GAF"/>
</dbReference>
<evidence type="ECO:0000259" key="12">
    <source>
        <dbReference type="PROSITE" id="PS50110"/>
    </source>
</evidence>
<dbReference type="PROSITE" id="PS50110">
    <property type="entry name" value="RESPONSE_REGULATORY"/>
    <property type="match status" value="1"/>
</dbReference>
<dbReference type="PRINTS" id="PR00344">
    <property type="entry name" value="BCTRLSENSOR"/>
</dbReference>
<evidence type="ECO:0000256" key="2">
    <source>
        <dbReference type="ARBA" id="ARBA00012438"/>
    </source>
</evidence>
<dbReference type="Gene3D" id="3.40.50.2300">
    <property type="match status" value="1"/>
</dbReference>
<dbReference type="Gene3D" id="3.30.565.10">
    <property type="entry name" value="Histidine kinase-like ATPase, C-terminal domain"/>
    <property type="match status" value="1"/>
</dbReference>
<comment type="caution">
    <text evidence="13">The sequence shown here is derived from an EMBL/GenBank/DDBJ whole genome shotgun (WGS) entry which is preliminary data.</text>
</comment>
<dbReference type="SUPFAM" id="SSF55874">
    <property type="entry name" value="ATPase domain of HSP90 chaperone/DNA topoisomerase II/histidine kinase"/>
    <property type="match status" value="1"/>
</dbReference>
<dbReference type="PANTHER" id="PTHR43047:SF72">
    <property type="entry name" value="OSMOSENSING HISTIDINE PROTEIN KINASE SLN1"/>
    <property type="match status" value="1"/>
</dbReference>
<feature type="domain" description="Response regulatory" evidence="12">
    <location>
        <begin position="16"/>
        <end position="130"/>
    </location>
</feature>
<reference evidence="13 14" key="1">
    <citation type="submission" date="2020-03" db="EMBL/GenBank/DDBJ databases">
        <title>Metabolic flexibility allows generalist bacteria to become dominant in a frequently disturbed ecosystem.</title>
        <authorList>
            <person name="Chen Y.-J."/>
            <person name="Leung P.M."/>
            <person name="Bay S.K."/>
            <person name="Hugenholtz P."/>
            <person name="Kessler A.J."/>
            <person name="Shelley G."/>
            <person name="Waite D.W."/>
            <person name="Cook P.L."/>
            <person name="Greening C."/>
        </authorList>
    </citation>
    <scope>NUCLEOTIDE SEQUENCE [LARGE SCALE GENOMIC DNA]</scope>
    <source>
        <strain evidence="13">SS_bin_28</strain>
    </source>
</reference>
<dbReference type="InterPro" id="IPR036890">
    <property type="entry name" value="HATPase_C_sf"/>
</dbReference>
<evidence type="ECO:0000256" key="9">
    <source>
        <dbReference type="SAM" id="Coils"/>
    </source>
</evidence>
<dbReference type="EC" id="2.7.13.3" evidence="2"/>
<dbReference type="PROSITE" id="PS50109">
    <property type="entry name" value="HIS_KIN"/>
    <property type="match status" value="1"/>
</dbReference>
<dbReference type="InterPro" id="IPR004358">
    <property type="entry name" value="Sig_transdc_His_kin-like_C"/>
</dbReference>
<dbReference type="AlphaFoldDB" id="A0A7Y2H177"/>
<gene>
    <name evidence="13" type="ORF">HKN21_02910</name>
</gene>
<dbReference type="SMART" id="SM00448">
    <property type="entry name" value="REC"/>
    <property type="match status" value="1"/>
</dbReference>
<dbReference type="InterPro" id="IPR001789">
    <property type="entry name" value="Sig_transdc_resp-reg_receiver"/>
</dbReference>
<dbReference type="FunFam" id="1.10.287.130:FF:000001">
    <property type="entry name" value="Two-component sensor histidine kinase"/>
    <property type="match status" value="1"/>
</dbReference>
<keyword evidence="5" id="KW-0418">Kinase</keyword>